<name>A0A5A9GMN6_AZOLI</name>
<organism evidence="9 10">
    <name type="scientific">Azospirillum lipoferum</name>
    <dbReference type="NCBI Taxonomy" id="193"/>
    <lineage>
        <taxon>Bacteria</taxon>
        <taxon>Pseudomonadati</taxon>
        <taxon>Pseudomonadota</taxon>
        <taxon>Alphaproteobacteria</taxon>
        <taxon>Rhodospirillales</taxon>
        <taxon>Azospirillaceae</taxon>
        <taxon>Azospirillum</taxon>
    </lineage>
</organism>
<protein>
    <recommendedName>
        <fullName evidence="1 8">Acyl-homoserine-lactone synthase</fullName>
        <ecNumber evidence="1 8">2.3.1.184</ecNumber>
    </recommendedName>
    <alternativeName>
        <fullName evidence="8">Autoinducer synthesis protein</fullName>
    </alternativeName>
</protein>
<dbReference type="GO" id="GO:0061579">
    <property type="term" value="F:N-acyl homoserine lactone synthase activity"/>
    <property type="evidence" value="ECO:0007669"/>
    <property type="project" value="UniProtKB-UniRule"/>
</dbReference>
<dbReference type="EMBL" id="VTTN01000005">
    <property type="protein sequence ID" value="KAA0595671.1"/>
    <property type="molecule type" value="Genomic_DNA"/>
</dbReference>
<dbReference type="GO" id="GO:0007165">
    <property type="term" value="P:signal transduction"/>
    <property type="evidence" value="ECO:0007669"/>
    <property type="project" value="TreeGrafter"/>
</dbReference>
<dbReference type="PROSITE" id="PS00949">
    <property type="entry name" value="AUTOINDUCER_SYNTH_1"/>
    <property type="match status" value="1"/>
</dbReference>
<dbReference type="PROSITE" id="PS51187">
    <property type="entry name" value="AUTOINDUCER_SYNTH_2"/>
    <property type="match status" value="1"/>
</dbReference>
<dbReference type="Gene3D" id="3.40.630.30">
    <property type="match status" value="1"/>
</dbReference>
<keyword evidence="2 7" id="KW-0673">Quorum sensing</keyword>
<dbReference type="EC" id="2.3.1.184" evidence="1 8"/>
<evidence type="ECO:0000256" key="1">
    <source>
        <dbReference type="ARBA" id="ARBA00012340"/>
    </source>
</evidence>
<comment type="catalytic activity">
    <reaction evidence="6 8">
        <text>a fatty acyl-[ACP] + S-adenosyl-L-methionine = an N-acyl-L-homoserine lactone + S-methyl-5'-thioadenosine + holo-[ACP] + H(+)</text>
        <dbReference type="Rhea" id="RHEA:10096"/>
        <dbReference type="Rhea" id="RHEA-COMP:9685"/>
        <dbReference type="Rhea" id="RHEA-COMP:14125"/>
        <dbReference type="ChEBI" id="CHEBI:15378"/>
        <dbReference type="ChEBI" id="CHEBI:17509"/>
        <dbReference type="ChEBI" id="CHEBI:55474"/>
        <dbReference type="ChEBI" id="CHEBI:59789"/>
        <dbReference type="ChEBI" id="CHEBI:64479"/>
        <dbReference type="ChEBI" id="CHEBI:138651"/>
        <dbReference type="EC" id="2.3.1.184"/>
    </reaction>
</comment>
<dbReference type="Proteomes" id="UP000324927">
    <property type="component" value="Unassembled WGS sequence"/>
</dbReference>
<proteinExistence type="inferred from homology"/>
<keyword evidence="3 8" id="KW-0808">Transferase</keyword>
<dbReference type="InterPro" id="IPR018311">
    <property type="entry name" value="Autoind_synth_CS"/>
</dbReference>
<dbReference type="AlphaFoldDB" id="A0A5A9GMN6"/>
<accession>A0A5A9GMN6</accession>
<dbReference type="PANTHER" id="PTHR39322:SF1">
    <property type="entry name" value="ISOVALERYL-HOMOSERINE LACTONE SYNTHASE"/>
    <property type="match status" value="1"/>
</dbReference>
<keyword evidence="10" id="KW-1185">Reference proteome</keyword>
<evidence type="ECO:0000256" key="5">
    <source>
        <dbReference type="ARBA" id="ARBA00022929"/>
    </source>
</evidence>
<evidence type="ECO:0000256" key="8">
    <source>
        <dbReference type="RuleBase" id="RU361135"/>
    </source>
</evidence>
<keyword evidence="5 7" id="KW-0071">Autoinducer synthesis</keyword>
<dbReference type="InterPro" id="IPR016181">
    <property type="entry name" value="Acyl_CoA_acyltransferase"/>
</dbReference>
<evidence type="ECO:0000256" key="6">
    <source>
        <dbReference type="ARBA" id="ARBA00048576"/>
    </source>
</evidence>
<dbReference type="PRINTS" id="PR01549">
    <property type="entry name" value="AUTOINDCRSYN"/>
</dbReference>
<reference evidence="9 10" key="1">
    <citation type="submission" date="2019-08" db="EMBL/GenBank/DDBJ databases">
        <authorList>
            <person name="Grouzdev D."/>
            <person name="Tikhonova E."/>
            <person name="Kravchenko I."/>
        </authorList>
    </citation>
    <scope>NUCLEOTIDE SEQUENCE [LARGE SCALE GENOMIC DNA]</scope>
    <source>
        <strain evidence="9 10">59b</strain>
    </source>
</reference>
<evidence type="ECO:0000256" key="3">
    <source>
        <dbReference type="ARBA" id="ARBA00022679"/>
    </source>
</evidence>
<evidence type="ECO:0000256" key="7">
    <source>
        <dbReference type="PROSITE-ProRule" id="PRU00533"/>
    </source>
</evidence>
<dbReference type="PANTHER" id="PTHR39322">
    <property type="entry name" value="ACYL-HOMOSERINE-LACTONE SYNTHASE"/>
    <property type="match status" value="1"/>
</dbReference>
<sequence>MILVSGPSDSATHAPMLSAMYRLRHQVFHLRLGWKVAVVNGMELDEYDTQKPFYLLYVRNDGEVGGCVRLLPTTGPYMLKNTFPSLAGQNAIPSSPQIWEASRFAVSTPAVRNADGWCRASHEMFAAMVEFGLARGITDFMAVVDLRMERILRRAGWPLDRMADPQQVDVTMAVAGRLEVSHRTLASIRKAGRLDGPAIRDMTLRNAA</sequence>
<evidence type="ECO:0000313" key="9">
    <source>
        <dbReference type="EMBL" id="KAA0595671.1"/>
    </source>
</evidence>
<dbReference type="GO" id="GO:0009372">
    <property type="term" value="P:quorum sensing"/>
    <property type="evidence" value="ECO:0007669"/>
    <property type="project" value="UniProtKB-UniRule"/>
</dbReference>
<keyword evidence="4 8" id="KW-0949">S-adenosyl-L-methionine</keyword>
<evidence type="ECO:0000313" key="10">
    <source>
        <dbReference type="Proteomes" id="UP000324927"/>
    </source>
</evidence>
<dbReference type="InterPro" id="IPR001690">
    <property type="entry name" value="Autoind_synthase"/>
</dbReference>
<dbReference type="Pfam" id="PF00765">
    <property type="entry name" value="Autoind_synth"/>
    <property type="match status" value="1"/>
</dbReference>
<evidence type="ECO:0000256" key="4">
    <source>
        <dbReference type="ARBA" id="ARBA00022691"/>
    </source>
</evidence>
<comment type="caution">
    <text evidence="9">The sequence shown here is derived from an EMBL/GenBank/DDBJ whole genome shotgun (WGS) entry which is preliminary data.</text>
</comment>
<dbReference type="OrthoDB" id="6169313at2"/>
<evidence type="ECO:0000256" key="2">
    <source>
        <dbReference type="ARBA" id="ARBA00022654"/>
    </source>
</evidence>
<dbReference type="SUPFAM" id="SSF55729">
    <property type="entry name" value="Acyl-CoA N-acyltransferases (Nat)"/>
    <property type="match status" value="1"/>
</dbReference>
<gene>
    <name evidence="9" type="ORF">FZ942_14830</name>
</gene>
<comment type="similarity">
    <text evidence="7 8">Belongs to the autoinducer synthase family.</text>
</comment>